<dbReference type="EMBL" id="VDEP01000440">
    <property type="protein sequence ID" value="KAA1081857.1"/>
    <property type="molecule type" value="Genomic_DNA"/>
</dbReference>
<evidence type="ECO:0000313" key="3">
    <source>
        <dbReference type="EMBL" id="KAA1081857.1"/>
    </source>
</evidence>
<evidence type="ECO:0000313" key="2">
    <source>
        <dbReference type="EMBL" id="KAA1066543.1"/>
    </source>
</evidence>
<dbReference type="EMBL" id="VSWC01000196">
    <property type="protein sequence ID" value="KAA1066543.1"/>
    <property type="molecule type" value="Genomic_DNA"/>
</dbReference>
<dbReference type="AlphaFoldDB" id="A0A5B0MYE7"/>
<evidence type="ECO:0000256" key="1">
    <source>
        <dbReference type="SAM" id="MobiDB-lite"/>
    </source>
</evidence>
<keyword evidence="4" id="KW-1185">Reference proteome</keyword>
<evidence type="ECO:0000313" key="5">
    <source>
        <dbReference type="Proteomes" id="UP000325313"/>
    </source>
</evidence>
<dbReference type="Proteomes" id="UP000324748">
    <property type="component" value="Unassembled WGS sequence"/>
</dbReference>
<feature type="region of interest" description="Disordered" evidence="1">
    <location>
        <begin position="1"/>
        <end position="94"/>
    </location>
</feature>
<feature type="compositionally biased region" description="Polar residues" evidence="1">
    <location>
        <begin position="81"/>
        <end position="94"/>
    </location>
</feature>
<evidence type="ECO:0000313" key="4">
    <source>
        <dbReference type="Proteomes" id="UP000324748"/>
    </source>
</evidence>
<comment type="caution">
    <text evidence="3">The sequence shown here is derived from an EMBL/GenBank/DDBJ whole genome shotgun (WGS) entry which is preliminary data.</text>
</comment>
<proteinExistence type="predicted"/>
<gene>
    <name evidence="2" type="ORF">PGT21_033333</name>
    <name evidence="3" type="ORF">PGTUg99_019240</name>
</gene>
<name>A0A5B0MYE7_PUCGR</name>
<reference evidence="4 5" key="1">
    <citation type="submission" date="2019-05" db="EMBL/GenBank/DDBJ databases">
        <title>Emergence of the Ug99 lineage of the wheat stem rust pathogen through somatic hybridization.</title>
        <authorList>
            <person name="Li F."/>
            <person name="Upadhyaya N.M."/>
            <person name="Sperschneider J."/>
            <person name="Matny O."/>
            <person name="Nguyen-Phuc H."/>
            <person name="Mago R."/>
            <person name="Raley C."/>
            <person name="Miller M.E."/>
            <person name="Silverstein K.A.T."/>
            <person name="Henningsen E."/>
            <person name="Hirsch C.D."/>
            <person name="Visser B."/>
            <person name="Pretorius Z.A."/>
            <person name="Steffenson B.J."/>
            <person name="Schwessinger B."/>
            <person name="Dodds P.N."/>
            <person name="Figueroa M."/>
        </authorList>
    </citation>
    <scope>NUCLEOTIDE SEQUENCE [LARGE SCALE GENOMIC DNA]</scope>
    <source>
        <strain evidence="2">21-0</strain>
        <strain evidence="3 5">Ug99</strain>
    </source>
</reference>
<accession>A0A5B0MYE7</accession>
<dbReference type="Proteomes" id="UP000325313">
    <property type="component" value="Unassembled WGS sequence"/>
</dbReference>
<sequence length="94" mass="9975">MELLSSLGVLNKPSLSFPNPSRVDGLPVSLSLPPIPALPRSQLSPDPSSPPIPALPRSQLSPDPSSPPFPATPDSDFFQTAIHSENHCQPTRTT</sequence>
<protein>
    <submittedName>
        <fullName evidence="3">Uncharacterized protein</fullName>
    </submittedName>
</protein>
<organism evidence="3 5">
    <name type="scientific">Puccinia graminis f. sp. tritici</name>
    <dbReference type="NCBI Taxonomy" id="56615"/>
    <lineage>
        <taxon>Eukaryota</taxon>
        <taxon>Fungi</taxon>
        <taxon>Dikarya</taxon>
        <taxon>Basidiomycota</taxon>
        <taxon>Pucciniomycotina</taxon>
        <taxon>Pucciniomycetes</taxon>
        <taxon>Pucciniales</taxon>
        <taxon>Pucciniaceae</taxon>
        <taxon>Puccinia</taxon>
    </lineage>
</organism>